<evidence type="ECO:0000313" key="1">
    <source>
        <dbReference type="EMBL" id="CEG44882.1"/>
    </source>
</evidence>
<dbReference type="Proteomes" id="UP000054928">
    <property type="component" value="Unassembled WGS sequence"/>
</dbReference>
<dbReference type="GO" id="GO:0016829">
    <property type="term" value="F:lyase activity"/>
    <property type="evidence" value="ECO:0007669"/>
    <property type="project" value="UniProtKB-KW"/>
</dbReference>
<dbReference type="RefSeq" id="XP_024581251.1">
    <property type="nucleotide sequence ID" value="XM_024731033.1"/>
</dbReference>
<organism evidence="1 2">
    <name type="scientific">Plasmopara halstedii</name>
    <name type="common">Downy mildew of sunflower</name>
    <dbReference type="NCBI Taxonomy" id="4781"/>
    <lineage>
        <taxon>Eukaryota</taxon>
        <taxon>Sar</taxon>
        <taxon>Stramenopiles</taxon>
        <taxon>Oomycota</taxon>
        <taxon>Peronosporomycetes</taxon>
        <taxon>Peronosporales</taxon>
        <taxon>Peronosporaceae</taxon>
        <taxon>Plasmopara</taxon>
    </lineage>
</organism>
<accession>A0A0P1ATP3</accession>
<dbReference type="OrthoDB" id="10248873at2759"/>
<dbReference type="GeneID" id="36396267"/>
<dbReference type="EMBL" id="CCYD01001336">
    <property type="protein sequence ID" value="CEG44882.1"/>
    <property type="molecule type" value="Genomic_DNA"/>
</dbReference>
<evidence type="ECO:0000313" key="2">
    <source>
        <dbReference type="Proteomes" id="UP000054928"/>
    </source>
</evidence>
<protein>
    <submittedName>
        <fullName evidence="1">HISTIDINE AMMONIA-LYASE</fullName>
    </submittedName>
</protein>
<proteinExistence type="predicted"/>
<sequence>MSILHKTRSSADHQEAANQFDVNDDVILTSNDGADDTITIMVHLRDKIIPIHCGFGTQQVIWLGYVAIARYVEDADGIEGGSQGWLHLGNPAKIMRDGKQELTFTDIICDVLHDRNHVYVSTSLG</sequence>
<keyword evidence="1" id="KW-0456">Lyase</keyword>
<name>A0A0P1ATP3_PLAHL</name>
<reference evidence="2" key="1">
    <citation type="submission" date="2014-09" db="EMBL/GenBank/DDBJ databases">
        <authorList>
            <person name="Sharma Rahul"/>
            <person name="Thines Marco"/>
        </authorList>
    </citation>
    <scope>NUCLEOTIDE SEQUENCE [LARGE SCALE GENOMIC DNA]</scope>
</reference>
<dbReference type="AlphaFoldDB" id="A0A0P1ATP3"/>
<dbReference type="OMA" id="TITIMVH"/>
<keyword evidence="2" id="KW-1185">Reference proteome</keyword>